<keyword evidence="1" id="KW-1133">Transmembrane helix</keyword>
<keyword evidence="1" id="KW-0472">Membrane</keyword>
<keyword evidence="1" id="KW-0812">Transmembrane</keyword>
<protein>
    <submittedName>
        <fullName evidence="2">Uncharacterized protein</fullName>
    </submittedName>
</protein>
<reference evidence="2 3" key="1">
    <citation type="submission" date="2019-04" db="EMBL/GenBank/DDBJ databases">
        <title>Chitiniphilus eburnea sp. nov., a novel chitinolytic bacterium isolated from aquaculture sludge.</title>
        <authorList>
            <person name="Sheng M."/>
        </authorList>
    </citation>
    <scope>NUCLEOTIDE SEQUENCE [LARGE SCALE GENOMIC DNA]</scope>
    <source>
        <strain evidence="2 3">HX-2-15</strain>
    </source>
</reference>
<evidence type="ECO:0000313" key="2">
    <source>
        <dbReference type="EMBL" id="TJZ66390.1"/>
    </source>
</evidence>
<evidence type="ECO:0000313" key="3">
    <source>
        <dbReference type="Proteomes" id="UP000310016"/>
    </source>
</evidence>
<sequence length="63" mass="7070">MSSLLGNTIFRLFLRSQDIDGYLQANIATRLSDLIGIPLSIVFLLMVKGIYAMQMVSFNKFLA</sequence>
<gene>
    <name evidence="2" type="ORF">FAZ21_17350</name>
</gene>
<feature type="transmembrane region" description="Helical" evidence="1">
    <location>
        <begin position="34"/>
        <end position="53"/>
    </location>
</feature>
<dbReference type="EMBL" id="SUMF01000032">
    <property type="protein sequence ID" value="TJZ66390.1"/>
    <property type="molecule type" value="Genomic_DNA"/>
</dbReference>
<dbReference type="OrthoDB" id="9968226at2"/>
<proteinExistence type="predicted"/>
<dbReference type="RefSeq" id="WP_136774693.1">
    <property type="nucleotide sequence ID" value="NZ_CP156074.1"/>
</dbReference>
<name>A0A4U0PFG2_9NEIS</name>
<organism evidence="2 3">
    <name type="scientific">Chitiniphilus eburneus</name>
    <dbReference type="NCBI Taxonomy" id="2571148"/>
    <lineage>
        <taxon>Bacteria</taxon>
        <taxon>Pseudomonadati</taxon>
        <taxon>Pseudomonadota</taxon>
        <taxon>Betaproteobacteria</taxon>
        <taxon>Neisseriales</taxon>
        <taxon>Chitinibacteraceae</taxon>
        <taxon>Chitiniphilus</taxon>
    </lineage>
</organism>
<dbReference type="Proteomes" id="UP000310016">
    <property type="component" value="Unassembled WGS sequence"/>
</dbReference>
<comment type="caution">
    <text evidence="2">The sequence shown here is derived from an EMBL/GenBank/DDBJ whole genome shotgun (WGS) entry which is preliminary data.</text>
</comment>
<accession>A0A4U0PFG2</accession>
<keyword evidence="3" id="KW-1185">Reference proteome</keyword>
<dbReference type="AlphaFoldDB" id="A0A4U0PFG2"/>
<evidence type="ECO:0000256" key="1">
    <source>
        <dbReference type="SAM" id="Phobius"/>
    </source>
</evidence>